<proteinExistence type="predicted"/>
<name>A0ABN2IM18_9MICO</name>
<reference evidence="1 2" key="1">
    <citation type="journal article" date="2019" name="Int. J. Syst. Evol. Microbiol.">
        <title>The Global Catalogue of Microorganisms (GCM) 10K type strain sequencing project: providing services to taxonomists for standard genome sequencing and annotation.</title>
        <authorList>
            <consortium name="The Broad Institute Genomics Platform"/>
            <consortium name="The Broad Institute Genome Sequencing Center for Infectious Disease"/>
            <person name="Wu L."/>
            <person name="Ma J."/>
        </authorList>
    </citation>
    <scope>NUCLEOTIDE SEQUENCE [LARGE SCALE GENOMIC DNA]</scope>
    <source>
        <strain evidence="1 2">JCM 15589</strain>
    </source>
</reference>
<accession>A0ABN2IM18</accession>
<sequence length="39" mass="4453">MERSCQRRLRTECVVERDGDGAARVSAHETFSFVPLVED</sequence>
<protein>
    <submittedName>
        <fullName evidence="1">Uncharacterized protein</fullName>
    </submittedName>
</protein>
<keyword evidence="2" id="KW-1185">Reference proteome</keyword>
<organism evidence="1 2">
    <name type="scientific">Isoptericola hypogeus</name>
    <dbReference type="NCBI Taxonomy" id="300179"/>
    <lineage>
        <taxon>Bacteria</taxon>
        <taxon>Bacillati</taxon>
        <taxon>Actinomycetota</taxon>
        <taxon>Actinomycetes</taxon>
        <taxon>Micrococcales</taxon>
        <taxon>Promicromonosporaceae</taxon>
        <taxon>Isoptericola</taxon>
    </lineage>
</organism>
<gene>
    <name evidence="1" type="ORF">GCM10009809_00120</name>
</gene>
<evidence type="ECO:0000313" key="2">
    <source>
        <dbReference type="Proteomes" id="UP001501138"/>
    </source>
</evidence>
<dbReference type="Proteomes" id="UP001501138">
    <property type="component" value="Unassembled WGS sequence"/>
</dbReference>
<evidence type="ECO:0000313" key="1">
    <source>
        <dbReference type="EMBL" id="GAA1707761.1"/>
    </source>
</evidence>
<dbReference type="EMBL" id="BAAAPM010000001">
    <property type="protein sequence ID" value="GAA1707761.1"/>
    <property type="molecule type" value="Genomic_DNA"/>
</dbReference>
<comment type="caution">
    <text evidence="1">The sequence shown here is derived from an EMBL/GenBank/DDBJ whole genome shotgun (WGS) entry which is preliminary data.</text>
</comment>